<comment type="caution">
    <text evidence="2">The sequence shown here is derived from an EMBL/GenBank/DDBJ whole genome shotgun (WGS) entry which is preliminary data.</text>
</comment>
<dbReference type="Proteomes" id="UP000273828">
    <property type="component" value="Unassembled WGS sequence"/>
</dbReference>
<dbReference type="PROSITE" id="PS51186">
    <property type="entry name" value="GNAT"/>
    <property type="match status" value="1"/>
</dbReference>
<organism evidence="2 3">
    <name type="scientific">Natrarchaeobius halalkaliphilus</name>
    <dbReference type="NCBI Taxonomy" id="1679091"/>
    <lineage>
        <taxon>Archaea</taxon>
        <taxon>Methanobacteriati</taxon>
        <taxon>Methanobacteriota</taxon>
        <taxon>Stenosarchaea group</taxon>
        <taxon>Halobacteria</taxon>
        <taxon>Halobacteriales</taxon>
        <taxon>Natrialbaceae</taxon>
        <taxon>Natrarchaeobius</taxon>
    </lineage>
</organism>
<dbReference type="RefSeq" id="WP_124177270.1">
    <property type="nucleotide sequence ID" value="NZ_REFY01000002.1"/>
</dbReference>
<name>A0A3N6LP17_9EURY</name>
<dbReference type="Pfam" id="PF00583">
    <property type="entry name" value="Acetyltransf_1"/>
    <property type="match status" value="1"/>
</dbReference>
<dbReference type="GO" id="GO:0016747">
    <property type="term" value="F:acyltransferase activity, transferring groups other than amino-acyl groups"/>
    <property type="evidence" value="ECO:0007669"/>
    <property type="project" value="InterPro"/>
</dbReference>
<evidence type="ECO:0000313" key="2">
    <source>
        <dbReference type="EMBL" id="RQG91153.1"/>
    </source>
</evidence>
<keyword evidence="3" id="KW-1185">Reference proteome</keyword>
<gene>
    <name evidence="2" type="ORF">EA462_03930</name>
</gene>
<sequence length="136" mass="15779">MTIRTLADESERDAAVAILRQLWSDADPEDILEWTENDDYHLFGRFEDDELVGVAGVLVRDVLHHACHAWLYDLVVDEPRRGEGHGSALIEFVEEWAADNDCEYVALASPLEKADVHQYYEDREYERWGYVIEKPL</sequence>
<evidence type="ECO:0000313" key="3">
    <source>
        <dbReference type="Proteomes" id="UP000273828"/>
    </source>
</evidence>
<dbReference type="EMBL" id="REFY01000002">
    <property type="protein sequence ID" value="RQG91153.1"/>
    <property type="molecule type" value="Genomic_DNA"/>
</dbReference>
<dbReference type="Gene3D" id="3.40.630.30">
    <property type="match status" value="1"/>
</dbReference>
<feature type="domain" description="N-acetyltransferase" evidence="1">
    <location>
        <begin position="1"/>
        <end position="136"/>
    </location>
</feature>
<dbReference type="AlphaFoldDB" id="A0A3N6LP17"/>
<dbReference type="OrthoDB" id="11996at2157"/>
<accession>A0A3N6LP17</accession>
<reference evidence="2 3" key="1">
    <citation type="submission" date="2018-10" db="EMBL/GenBank/DDBJ databases">
        <title>Natrarchaeobius chitinivorans gen. nov., sp. nov., and Natrarchaeobius haloalkaliphilus sp. nov., alkaliphilic, chitin-utilizing haloarchaea from hypersaline alkaline lakes.</title>
        <authorList>
            <person name="Sorokin D.Y."/>
            <person name="Elcheninov A.G."/>
            <person name="Kostrikina N.A."/>
            <person name="Bale N.J."/>
            <person name="Sinninghe Damste J.S."/>
            <person name="Khijniak T.V."/>
            <person name="Kublanov I.V."/>
            <person name="Toshchakov S.V."/>
        </authorList>
    </citation>
    <scope>NUCLEOTIDE SEQUENCE [LARGE SCALE GENOMIC DNA]</scope>
    <source>
        <strain evidence="2 3">AArcht-Sl</strain>
    </source>
</reference>
<proteinExistence type="predicted"/>
<protein>
    <submittedName>
        <fullName evidence="2">GNAT family N-acetyltransferase</fullName>
    </submittedName>
</protein>
<dbReference type="InterPro" id="IPR016181">
    <property type="entry name" value="Acyl_CoA_acyltransferase"/>
</dbReference>
<keyword evidence="2" id="KW-0808">Transferase</keyword>
<dbReference type="SUPFAM" id="SSF55729">
    <property type="entry name" value="Acyl-CoA N-acyltransferases (Nat)"/>
    <property type="match status" value="1"/>
</dbReference>
<evidence type="ECO:0000259" key="1">
    <source>
        <dbReference type="PROSITE" id="PS51186"/>
    </source>
</evidence>
<dbReference type="InterPro" id="IPR000182">
    <property type="entry name" value="GNAT_dom"/>
</dbReference>
<dbReference type="CDD" id="cd04301">
    <property type="entry name" value="NAT_SF"/>
    <property type="match status" value="1"/>
</dbReference>